<evidence type="ECO:0000313" key="2">
    <source>
        <dbReference type="Proteomes" id="UP000265520"/>
    </source>
</evidence>
<name>A0A392UCQ0_9FABA</name>
<organism evidence="1 2">
    <name type="scientific">Trifolium medium</name>
    <dbReference type="NCBI Taxonomy" id="97028"/>
    <lineage>
        <taxon>Eukaryota</taxon>
        <taxon>Viridiplantae</taxon>
        <taxon>Streptophyta</taxon>
        <taxon>Embryophyta</taxon>
        <taxon>Tracheophyta</taxon>
        <taxon>Spermatophyta</taxon>
        <taxon>Magnoliopsida</taxon>
        <taxon>eudicotyledons</taxon>
        <taxon>Gunneridae</taxon>
        <taxon>Pentapetalae</taxon>
        <taxon>rosids</taxon>
        <taxon>fabids</taxon>
        <taxon>Fabales</taxon>
        <taxon>Fabaceae</taxon>
        <taxon>Papilionoideae</taxon>
        <taxon>50 kb inversion clade</taxon>
        <taxon>NPAAA clade</taxon>
        <taxon>Hologalegina</taxon>
        <taxon>IRL clade</taxon>
        <taxon>Trifolieae</taxon>
        <taxon>Trifolium</taxon>
    </lineage>
</organism>
<accession>A0A392UCQ0</accession>
<evidence type="ECO:0000313" key="1">
    <source>
        <dbReference type="EMBL" id="MCI69505.1"/>
    </source>
</evidence>
<protein>
    <submittedName>
        <fullName evidence="1">Uncharacterized protein</fullName>
    </submittedName>
</protein>
<comment type="caution">
    <text evidence="1">The sequence shown here is derived from an EMBL/GenBank/DDBJ whole genome shotgun (WGS) entry which is preliminary data.</text>
</comment>
<dbReference type="Proteomes" id="UP000265520">
    <property type="component" value="Unassembled WGS sequence"/>
</dbReference>
<dbReference type="AlphaFoldDB" id="A0A392UCQ0"/>
<reference evidence="1 2" key="1">
    <citation type="journal article" date="2018" name="Front. Plant Sci.">
        <title>Red Clover (Trifolium pratense) and Zigzag Clover (T. medium) - A Picture of Genomic Similarities and Differences.</title>
        <authorList>
            <person name="Dluhosova J."/>
            <person name="Istvanek J."/>
            <person name="Nedelnik J."/>
            <person name="Repkova J."/>
        </authorList>
    </citation>
    <scope>NUCLEOTIDE SEQUENCE [LARGE SCALE GENOMIC DNA]</scope>
    <source>
        <strain evidence="2">cv. 10/8</strain>
        <tissue evidence="1">Leaf</tissue>
    </source>
</reference>
<dbReference type="EMBL" id="LXQA010757443">
    <property type="protein sequence ID" value="MCI69505.1"/>
    <property type="molecule type" value="Genomic_DNA"/>
</dbReference>
<proteinExistence type="predicted"/>
<sequence length="31" mass="3039">MASISSAISEGGAVMAISASVLNRASSKIKT</sequence>
<feature type="non-terminal residue" evidence="1">
    <location>
        <position position="31"/>
    </location>
</feature>
<keyword evidence="2" id="KW-1185">Reference proteome</keyword>